<proteinExistence type="predicted"/>
<sequence length="718" mass="82840">LEYFGEAFTKKGMNISNDVDLGTLKMEEITELQEIVIESKKPLIQRKVDRLVFNVENTVSAHGGDVIDVLKITPGLKVQNDQISMIGKNGVSVMIDDRLIQLSGNELINFLKALKSDDIKDIEVITTPPARYEAEGNGGIINIKLKKNKVDGWSNTVRTIYKQATYPSFSIGNNLMYKKNKLNILFDIGYRKDQDIYTNNILYNFPLNYLQQSVFEKSNTNGVAGTINIGYKVNEKLQLGLQYSGFSTDANKENSNINNIINYQNQNVNNTLLSDGITNEKYNSNSLNFNAIKSISNSDNKIMFDVDYFNLNTNRFNNLNSHDFKSEFTTVDNNNLRKIENVSSKIDFDILNKWANLSFGAKISFTETNNDIDISRYNIINKKPKSVYNQLDYFTYNENIQAIYFSANRKFGTKLEGKIGLRTEFTQSKGYSETENKTNTNKYVEYFPSVYLSYLHDGENTFTLSYGRRVNRPSYSNLNPARWYLTLTSYEEGNPFLQPSFTSNFELSHSYRNFLTTTVSFSKTKNGFGQLTIHDAKYNMQAFVRRNYYNYNLFLLSEYINYNVFPWWTASAEGSVYYTETNTYTKYLEPKYSGWGGYFSTTNNFIFNENKTILGQLTYEYNFPTLFNENKIEEYSSLGIGLKLLLNRKKLQIAINANNILGTDRIKTSNTTQGVYQTFKQYYDTQYIRLSLSYKFGNKDISGDKRRTSNEEEKSRTK</sequence>
<dbReference type="InterPro" id="IPR036942">
    <property type="entry name" value="Beta-barrel_TonB_sf"/>
</dbReference>
<feature type="non-terminal residue" evidence="5">
    <location>
        <position position="1"/>
    </location>
</feature>
<evidence type="ECO:0000259" key="4">
    <source>
        <dbReference type="Pfam" id="PF14905"/>
    </source>
</evidence>
<evidence type="ECO:0000313" key="5">
    <source>
        <dbReference type="EMBL" id="MCW0522962.1"/>
    </source>
</evidence>
<dbReference type="RefSeq" id="WP_262990007.1">
    <property type="nucleotide sequence ID" value="NZ_JAOTLM010000003.1"/>
</dbReference>
<dbReference type="Pfam" id="PF14905">
    <property type="entry name" value="OMP_b-brl_3"/>
    <property type="match status" value="1"/>
</dbReference>
<keyword evidence="2" id="KW-0472">Membrane</keyword>
<protein>
    <submittedName>
        <fullName evidence="5">Outer membrane beta-barrel family protein</fullName>
    </submittedName>
</protein>
<dbReference type="PANTHER" id="PTHR40980:SF4">
    <property type="entry name" value="TONB-DEPENDENT RECEPTOR-LIKE BETA-BARREL DOMAIN-CONTAINING PROTEIN"/>
    <property type="match status" value="1"/>
</dbReference>
<dbReference type="SUPFAM" id="SSF56935">
    <property type="entry name" value="Porins"/>
    <property type="match status" value="1"/>
</dbReference>
<evidence type="ECO:0000256" key="3">
    <source>
        <dbReference type="ARBA" id="ARBA00023237"/>
    </source>
</evidence>
<dbReference type="InterPro" id="IPR037066">
    <property type="entry name" value="Plug_dom_sf"/>
</dbReference>
<comment type="subcellular location">
    <subcellularLocation>
        <location evidence="1">Cell outer membrane</location>
    </subcellularLocation>
</comment>
<evidence type="ECO:0000313" key="6">
    <source>
        <dbReference type="Proteomes" id="UP001207440"/>
    </source>
</evidence>
<keyword evidence="3" id="KW-0998">Cell outer membrane</keyword>
<dbReference type="EMBL" id="JAOZYT010000005">
    <property type="protein sequence ID" value="MCW0522962.1"/>
    <property type="molecule type" value="Genomic_DNA"/>
</dbReference>
<feature type="domain" description="Outer membrane protein beta-barrel" evidence="4">
    <location>
        <begin position="295"/>
        <end position="694"/>
    </location>
</feature>
<evidence type="ECO:0000256" key="2">
    <source>
        <dbReference type="ARBA" id="ARBA00023136"/>
    </source>
</evidence>
<accession>A0AAP3AJQ0</accession>
<name>A0AAP3AJQ0_RIEAN</name>
<organism evidence="5 6">
    <name type="scientific">Riemerella anatipestifer</name>
    <name type="common">Moraxella anatipestifer</name>
    <dbReference type="NCBI Taxonomy" id="34085"/>
    <lineage>
        <taxon>Bacteria</taxon>
        <taxon>Pseudomonadati</taxon>
        <taxon>Bacteroidota</taxon>
        <taxon>Flavobacteriia</taxon>
        <taxon>Flavobacteriales</taxon>
        <taxon>Weeksellaceae</taxon>
        <taxon>Riemerella</taxon>
    </lineage>
</organism>
<dbReference type="Gene3D" id="2.40.170.20">
    <property type="entry name" value="TonB-dependent receptor, beta-barrel domain"/>
    <property type="match status" value="1"/>
</dbReference>
<dbReference type="GO" id="GO:0009279">
    <property type="term" value="C:cell outer membrane"/>
    <property type="evidence" value="ECO:0007669"/>
    <property type="project" value="UniProtKB-SubCell"/>
</dbReference>
<gene>
    <name evidence="5" type="ORF">OKE68_01330</name>
</gene>
<reference evidence="5" key="1">
    <citation type="submission" date="2022-10" db="EMBL/GenBank/DDBJ databases">
        <title>Sifting through the core-genome to identify putative cross-protective antigens against Riemerella anatipestifer.</title>
        <authorList>
            <person name="Zheng X."/>
            <person name="Zhang W."/>
        </authorList>
    </citation>
    <scope>NUCLEOTIDE SEQUENCE</scope>
    <source>
        <strain evidence="5">ZWRA178</strain>
    </source>
</reference>
<dbReference type="Gene3D" id="2.170.130.10">
    <property type="entry name" value="TonB-dependent receptor, plug domain"/>
    <property type="match status" value="1"/>
</dbReference>
<dbReference type="Proteomes" id="UP001207440">
    <property type="component" value="Unassembled WGS sequence"/>
</dbReference>
<dbReference type="PANTHER" id="PTHR40980">
    <property type="entry name" value="PLUG DOMAIN-CONTAINING PROTEIN"/>
    <property type="match status" value="1"/>
</dbReference>
<dbReference type="AlphaFoldDB" id="A0AAP3AJQ0"/>
<comment type="caution">
    <text evidence="5">The sequence shown here is derived from an EMBL/GenBank/DDBJ whole genome shotgun (WGS) entry which is preliminary data.</text>
</comment>
<dbReference type="InterPro" id="IPR041700">
    <property type="entry name" value="OMP_b-brl_3"/>
</dbReference>
<evidence type="ECO:0000256" key="1">
    <source>
        <dbReference type="ARBA" id="ARBA00004442"/>
    </source>
</evidence>